<dbReference type="GO" id="GO:0016740">
    <property type="term" value="F:transferase activity"/>
    <property type="evidence" value="ECO:0007669"/>
    <property type="project" value="UniProtKB-KW"/>
</dbReference>
<proteinExistence type="predicted"/>
<evidence type="ECO:0000256" key="4">
    <source>
        <dbReference type="ARBA" id="ARBA00022490"/>
    </source>
</evidence>
<dbReference type="Gene3D" id="3.30.1340.10">
    <property type="entry name" value="HPr-like"/>
    <property type="match status" value="1"/>
</dbReference>
<evidence type="ECO:0000259" key="6">
    <source>
        <dbReference type="PROSITE" id="PS51350"/>
    </source>
</evidence>
<evidence type="ECO:0000313" key="8">
    <source>
        <dbReference type="Proteomes" id="UP000031890"/>
    </source>
</evidence>
<dbReference type="PROSITE" id="PS51350">
    <property type="entry name" value="PTS_HPR_DOM"/>
    <property type="match status" value="1"/>
</dbReference>
<dbReference type="RefSeq" id="WP_042531221.1">
    <property type="nucleotide sequence ID" value="NZ_CP010827.1"/>
</dbReference>
<sequence length="89" mass="9253">MASKTVKVGSSVGLHARPASIIADAAAEFDEDIFLNLVGDEDEDETDAASSLMIMALGAEQGDEVTVTSENEAAVEKIAGLIEQDLDAE</sequence>
<dbReference type="CDD" id="cd00367">
    <property type="entry name" value="PTS-HPr_like"/>
    <property type="match status" value="1"/>
</dbReference>
<dbReference type="PRINTS" id="PR00107">
    <property type="entry name" value="PHOSPHOCPHPR"/>
</dbReference>
<dbReference type="HOGENOM" id="CLU_136230_3_2_11"/>
<keyword evidence="7" id="KW-0808">Transferase</keyword>
<feature type="domain" description="HPr" evidence="6">
    <location>
        <begin position="1"/>
        <end position="89"/>
    </location>
</feature>
<dbReference type="Proteomes" id="UP000031890">
    <property type="component" value="Chromosome"/>
</dbReference>
<dbReference type="GO" id="GO:0009401">
    <property type="term" value="P:phosphoenolpyruvate-dependent sugar phosphotransferase system"/>
    <property type="evidence" value="ECO:0007669"/>
    <property type="project" value="UniProtKB-KW"/>
</dbReference>
<reference evidence="7 8" key="1">
    <citation type="journal article" date="2015" name="Genome Announc.">
        <title>Complete Genome Sequence and Annotation of Corynebacterium singulare DSM 44357, Isolated from a Human Semen Specimen.</title>
        <authorList>
            <person name="Merten M."/>
            <person name="Brinkrolf K."/>
            <person name="Albersmeier A."/>
            <person name="Kutter Y."/>
            <person name="Ruckert C."/>
            <person name="Tauch A."/>
        </authorList>
    </citation>
    <scope>NUCLEOTIDE SEQUENCE [LARGE SCALE GENOMIC DNA]</scope>
    <source>
        <strain evidence="7">IBS B52218</strain>
    </source>
</reference>
<evidence type="ECO:0000256" key="5">
    <source>
        <dbReference type="ARBA" id="ARBA00022683"/>
    </source>
</evidence>
<protein>
    <recommendedName>
        <fullName evidence="3">Phosphocarrier protein HPr</fullName>
    </recommendedName>
</protein>
<dbReference type="EMBL" id="CP010827">
    <property type="protein sequence ID" value="AJI79137.1"/>
    <property type="molecule type" value="Genomic_DNA"/>
</dbReference>
<dbReference type="GO" id="GO:0005737">
    <property type="term" value="C:cytoplasm"/>
    <property type="evidence" value="ECO:0007669"/>
    <property type="project" value="UniProtKB-SubCell"/>
</dbReference>
<gene>
    <name evidence="7" type="primary">ptsH</name>
    <name evidence="7" type="ORF">CSING_08090</name>
</gene>
<evidence type="ECO:0000256" key="3">
    <source>
        <dbReference type="ARBA" id="ARBA00020422"/>
    </source>
</evidence>
<keyword evidence="4" id="KW-0963">Cytoplasm</keyword>
<name>A0A0B6ERM2_9CORY</name>
<evidence type="ECO:0000313" key="7">
    <source>
        <dbReference type="EMBL" id="AJI79137.1"/>
    </source>
</evidence>
<evidence type="ECO:0000256" key="1">
    <source>
        <dbReference type="ARBA" id="ARBA00003681"/>
    </source>
</evidence>
<dbReference type="InterPro" id="IPR050399">
    <property type="entry name" value="HPr"/>
</dbReference>
<dbReference type="STRING" id="161899.CSING_08090"/>
<keyword evidence="5" id="KW-0598">Phosphotransferase system</keyword>
<dbReference type="PANTHER" id="PTHR33705:SF2">
    <property type="entry name" value="PHOSPHOCARRIER PROTEIN NPR"/>
    <property type="match status" value="1"/>
</dbReference>
<comment type="function">
    <text evidence="1">General (non sugar-specific) component of the phosphoenolpyruvate-dependent sugar phosphotransferase system (sugar PTS). This major carbohydrate active-transport system catalyzes the phosphorylation of incoming sugar substrates concomitantly with their translocation across the cell membrane. The phosphoryl group from phosphoenolpyruvate (PEP) is transferred to the phosphoryl carrier protein HPr by enzyme I. Phospho-HPr then transfers it to the PTS EIIA domain.</text>
</comment>
<dbReference type="PROSITE" id="PS00369">
    <property type="entry name" value="PTS_HPR_HIS"/>
    <property type="match status" value="1"/>
</dbReference>
<dbReference type="NCBIfam" id="TIGR01003">
    <property type="entry name" value="PTS_HPr_family"/>
    <property type="match status" value="1"/>
</dbReference>
<dbReference type="KEGG" id="csx:CSING_08090"/>
<evidence type="ECO:0000256" key="2">
    <source>
        <dbReference type="ARBA" id="ARBA00004496"/>
    </source>
</evidence>
<organism evidence="7 8">
    <name type="scientific">Corynebacterium singulare</name>
    <dbReference type="NCBI Taxonomy" id="161899"/>
    <lineage>
        <taxon>Bacteria</taxon>
        <taxon>Bacillati</taxon>
        <taxon>Actinomycetota</taxon>
        <taxon>Actinomycetes</taxon>
        <taxon>Mycobacteriales</taxon>
        <taxon>Corynebacteriaceae</taxon>
        <taxon>Corynebacterium</taxon>
    </lineage>
</organism>
<comment type="subcellular location">
    <subcellularLocation>
        <location evidence="2">Cytoplasm</location>
    </subcellularLocation>
</comment>
<dbReference type="InterPro" id="IPR000032">
    <property type="entry name" value="HPr-like"/>
</dbReference>
<accession>A0A0B6ERM2</accession>
<dbReference type="AlphaFoldDB" id="A0A0B6ERM2"/>
<dbReference type="InterPro" id="IPR001020">
    <property type="entry name" value="PTS_HPr_His_P_site"/>
</dbReference>
<dbReference type="Pfam" id="PF00381">
    <property type="entry name" value="PTS-HPr"/>
    <property type="match status" value="1"/>
</dbReference>
<dbReference type="OrthoDB" id="9809047at2"/>
<dbReference type="InterPro" id="IPR035895">
    <property type="entry name" value="HPr-like_sf"/>
</dbReference>
<dbReference type="SUPFAM" id="SSF55594">
    <property type="entry name" value="HPr-like"/>
    <property type="match status" value="1"/>
</dbReference>
<dbReference type="PANTHER" id="PTHR33705">
    <property type="entry name" value="PHOSPHOCARRIER PROTEIN HPR"/>
    <property type="match status" value="1"/>
</dbReference>